<gene>
    <name evidence="2" type="ordered locus">MTR_1g033770</name>
</gene>
<dbReference type="PANTHER" id="PTHR34427:SF5">
    <property type="entry name" value="DUF4283 DOMAIN-CONTAINING PROTEIN"/>
    <property type="match status" value="1"/>
</dbReference>
<dbReference type="EnsemblPlants" id="KEH40719">
    <property type="protein sequence ID" value="KEH40719"/>
    <property type="gene ID" value="MTR_1g033770"/>
</dbReference>
<evidence type="ECO:0000313" key="2">
    <source>
        <dbReference type="EMBL" id="KEH40719.1"/>
    </source>
</evidence>
<sequence length="463" mass="51767">MADECTLDKERLDYACILISTKSLEVLNSNFVLLIDGCQYVVKLVEEWGCCIGEDAFLTEEGPEPPSQSHHNNEGLAYFVDHGMDDDHGDVEAVIQDIYNEWRTQAQVKSVRIDRKRRASSCPPNNVVLKILGIGASTGCFKSLTTSREKEAHLRSNSSNANDRNITLNNSSNNSTSSVNKYLEIWVALHGNNAAVTKDVQRIGLAIGVKKVPMKVLSYNVRGLGGIDKRNEESKLCVVHDILVKDILGNSPCSFSYQPSEGASGGLLIVWDTDIVDVLSTSSLNHALVIRGRILLTNQEFVIVNVYAPYDTAAKQGKLRVIKDKMASLDLKGELFELLLKEVAELHELSVNFHYLSRVQASMCWKEARMTWLQEGDANSKFFHVVMSSKQRSNDIQLIKVNGIQVEGVQNIREAVFNYFSSLFKVVNVERPRVEELNFQRISLAESGNLIRPFFLVEVKQAV</sequence>
<dbReference type="InterPro" id="IPR036691">
    <property type="entry name" value="Endo/exonu/phosph_ase_sf"/>
</dbReference>
<evidence type="ECO:0000313" key="4">
    <source>
        <dbReference type="Proteomes" id="UP000002051"/>
    </source>
</evidence>
<feature type="region of interest" description="Disordered" evidence="1">
    <location>
        <begin position="151"/>
        <end position="173"/>
    </location>
</feature>
<proteinExistence type="predicted"/>
<dbReference type="SUPFAM" id="SSF56219">
    <property type="entry name" value="DNase I-like"/>
    <property type="match status" value="1"/>
</dbReference>
<protein>
    <submittedName>
        <fullName evidence="2 3">Uncharacterized protein</fullName>
    </submittedName>
</protein>
<organism evidence="2 4">
    <name type="scientific">Medicago truncatula</name>
    <name type="common">Barrel medic</name>
    <name type="synonym">Medicago tribuloides</name>
    <dbReference type="NCBI Taxonomy" id="3880"/>
    <lineage>
        <taxon>Eukaryota</taxon>
        <taxon>Viridiplantae</taxon>
        <taxon>Streptophyta</taxon>
        <taxon>Embryophyta</taxon>
        <taxon>Tracheophyta</taxon>
        <taxon>Spermatophyta</taxon>
        <taxon>Magnoliopsida</taxon>
        <taxon>eudicotyledons</taxon>
        <taxon>Gunneridae</taxon>
        <taxon>Pentapetalae</taxon>
        <taxon>rosids</taxon>
        <taxon>fabids</taxon>
        <taxon>Fabales</taxon>
        <taxon>Fabaceae</taxon>
        <taxon>Papilionoideae</taxon>
        <taxon>50 kb inversion clade</taxon>
        <taxon>NPAAA clade</taxon>
        <taxon>Hologalegina</taxon>
        <taxon>IRL clade</taxon>
        <taxon>Trifolieae</taxon>
        <taxon>Medicago</taxon>
    </lineage>
</organism>
<reference evidence="3" key="3">
    <citation type="submission" date="2015-04" db="UniProtKB">
        <authorList>
            <consortium name="EnsemblPlants"/>
        </authorList>
    </citation>
    <scope>IDENTIFICATION</scope>
    <source>
        <strain evidence="3">cv. Jemalong A17</strain>
    </source>
</reference>
<accession>A0A072VFA9</accession>
<dbReference type="AlphaFoldDB" id="A0A072VFA9"/>
<dbReference type="Proteomes" id="UP000002051">
    <property type="component" value="Unassembled WGS sequence"/>
</dbReference>
<dbReference type="GO" id="GO:0008311">
    <property type="term" value="F:double-stranded DNA 3'-5' DNA exonuclease activity"/>
    <property type="evidence" value="ECO:0000318"/>
    <property type="project" value="GO_Central"/>
</dbReference>
<dbReference type="HOGENOM" id="CLU_591055_0_0_1"/>
<feature type="compositionally biased region" description="Polar residues" evidence="1">
    <location>
        <begin position="155"/>
        <end position="168"/>
    </location>
</feature>
<dbReference type="GO" id="GO:0005634">
    <property type="term" value="C:nucleus"/>
    <property type="evidence" value="ECO:0000318"/>
    <property type="project" value="GO_Central"/>
</dbReference>
<dbReference type="STRING" id="3880.A0A072VFA9"/>
<dbReference type="Gene3D" id="3.60.10.10">
    <property type="entry name" value="Endonuclease/exonuclease/phosphatase"/>
    <property type="match status" value="1"/>
</dbReference>
<dbReference type="GO" id="GO:0006284">
    <property type="term" value="P:base-excision repair"/>
    <property type="evidence" value="ECO:0000318"/>
    <property type="project" value="GO_Central"/>
</dbReference>
<reference evidence="2 4" key="2">
    <citation type="journal article" date="2014" name="BMC Genomics">
        <title>An improved genome release (version Mt4.0) for the model legume Medicago truncatula.</title>
        <authorList>
            <person name="Tang H."/>
            <person name="Krishnakumar V."/>
            <person name="Bidwell S."/>
            <person name="Rosen B."/>
            <person name="Chan A."/>
            <person name="Zhou S."/>
            <person name="Gentzbittel L."/>
            <person name="Childs K.L."/>
            <person name="Yandell M."/>
            <person name="Gundlach H."/>
            <person name="Mayer K.F."/>
            <person name="Schwartz D.C."/>
            <person name="Town C.D."/>
        </authorList>
    </citation>
    <scope>GENOME REANNOTATION</scope>
    <source>
        <strain evidence="2">A17</strain>
        <strain evidence="3 4">cv. Jemalong A17</strain>
    </source>
</reference>
<keyword evidence="4" id="KW-1185">Reference proteome</keyword>
<name>A0A072VFA9_MEDTR</name>
<evidence type="ECO:0000313" key="3">
    <source>
        <dbReference type="EnsemblPlants" id="KEH40719"/>
    </source>
</evidence>
<dbReference type="EMBL" id="CM001217">
    <property type="protein sequence ID" value="KEH40719.1"/>
    <property type="molecule type" value="Genomic_DNA"/>
</dbReference>
<dbReference type="GO" id="GO:0008081">
    <property type="term" value="F:phosphoric diester hydrolase activity"/>
    <property type="evidence" value="ECO:0000318"/>
    <property type="project" value="GO_Central"/>
</dbReference>
<evidence type="ECO:0000256" key="1">
    <source>
        <dbReference type="SAM" id="MobiDB-lite"/>
    </source>
</evidence>
<reference evidence="2 4" key="1">
    <citation type="journal article" date="2011" name="Nature">
        <title>The Medicago genome provides insight into the evolution of rhizobial symbioses.</title>
        <authorList>
            <person name="Young N.D."/>
            <person name="Debelle F."/>
            <person name="Oldroyd G.E."/>
            <person name="Geurts R."/>
            <person name="Cannon S.B."/>
            <person name="Udvardi M.K."/>
            <person name="Benedito V.A."/>
            <person name="Mayer K.F."/>
            <person name="Gouzy J."/>
            <person name="Schoof H."/>
            <person name="Van de Peer Y."/>
            <person name="Proost S."/>
            <person name="Cook D.R."/>
            <person name="Meyers B.C."/>
            <person name="Spannagl M."/>
            <person name="Cheung F."/>
            <person name="De Mita S."/>
            <person name="Krishnakumar V."/>
            <person name="Gundlach H."/>
            <person name="Zhou S."/>
            <person name="Mudge J."/>
            <person name="Bharti A.K."/>
            <person name="Murray J.D."/>
            <person name="Naoumkina M.A."/>
            <person name="Rosen B."/>
            <person name="Silverstein K.A."/>
            <person name="Tang H."/>
            <person name="Rombauts S."/>
            <person name="Zhao P.X."/>
            <person name="Zhou P."/>
            <person name="Barbe V."/>
            <person name="Bardou P."/>
            <person name="Bechner M."/>
            <person name="Bellec A."/>
            <person name="Berger A."/>
            <person name="Berges H."/>
            <person name="Bidwell S."/>
            <person name="Bisseling T."/>
            <person name="Choisne N."/>
            <person name="Couloux A."/>
            <person name="Denny R."/>
            <person name="Deshpande S."/>
            <person name="Dai X."/>
            <person name="Doyle J.J."/>
            <person name="Dudez A.M."/>
            <person name="Farmer A.D."/>
            <person name="Fouteau S."/>
            <person name="Franken C."/>
            <person name="Gibelin C."/>
            <person name="Gish J."/>
            <person name="Goldstein S."/>
            <person name="Gonzalez A.J."/>
            <person name="Green P.J."/>
            <person name="Hallab A."/>
            <person name="Hartog M."/>
            <person name="Hua A."/>
            <person name="Humphray S.J."/>
            <person name="Jeong D.H."/>
            <person name="Jing Y."/>
            <person name="Jocker A."/>
            <person name="Kenton S.M."/>
            <person name="Kim D.J."/>
            <person name="Klee K."/>
            <person name="Lai H."/>
            <person name="Lang C."/>
            <person name="Lin S."/>
            <person name="Macmil S.L."/>
            <person name="Magdelenat G."/>
            <person name="Matthews L."/>
            <person name="McCorrison J."/>
            <person name="Monaghan E.L."/>
            <person name="Mun J.H."/>
            <person name="Najar F.Z."/>
            <person name="Nicholson C."/>
            <person name="Noirot C."/>
            <person name="O'Bleness M."/>
            <person name="Paule C.R."/>
            <person name="Poulain J."/>
            <person name="Prion F."/>
            <person name="Qin B."/>
            <person name="Qu C."/>
            <person name="Retzel E.F."/>
            <person name="Riddle C."/>
            <person name="Sallet E."/>
            <person name="Samain S."/>
            <person name="Samson N."/>
            <person name="Sanders I."/>
            <person name="Saurat O."/>
            <person name="Scarpelli C."/>
            <person name="Schiex T."/>
            <person name="Segurens B."/>
            <person name="Severin A.J."/>
            <person name="Sherrier D.J."/>
            <person name="Shi R."/>
            <person name="Sims S."/>
            <person name="Singer S.R."/>
            <person name="Sinharoy S."/>
            <person name="Sterck L."/>
            <person name="Viollet A."/>
            <person name="Wang B.B."/>
            <person name="Wang K."/>
            <person name="Wang M."/>
            <person name="Wang X."/>
            <person name="Warfsmann J."/>
            <person name="Weissenbach J."/>
            <person name="White D.D."/>
            <person name="White J.D."/>
            <person name="Wiley G.B."/>
            <person name="Wincker P."/>
            <person name="Xing Y."/>
            <person name="Yang L."/>
            <person name="Yao Z."/>
            <person name="Ying F."/>
            <person name="Zhai J."/>
            <person name="Zhou L."/>
            <person name="Zuber A."/>
            <person name="Denarie J."/>
            <person name="Dixon R.A."/>
            <person name="May G.D."/>
            <person name="Schwartz D.C."/>
            <person name="Rogers J."/>
            <person name="Quetier F."/>
            <person name="Town C.D."/>
            <person name="Roe B.A."/>
        </authorList>
    </citation>
    <scope>NUCLEOTIDE SEQUENCE [LARGE SCALE GENOMIC DNA]</scope>
    <source>
        <strain evidence="2">A17</strain>
        <strain evidence="3 4">cv. Jemalong A17</strain>
    </source>
</reference>
<dbReference type="PANTHER" id="PTHR34427">
    <property type="entry name" value="DUF4283 DOMAIN PROTEIN"/>
    <property type="match status" value="1"/>
</dbReference>
<dbReference type="GO" id="GO:0003906">
    <property type="term" value="F:DNA-(apurinic or apyrimidinic site) endonuclease activity"/>
    <property type="evidence" value="ECO:0000318"/>
    <property type="project" value="GO_Central"/>
</dbReference>